<name>F2IUP6_POLGS</name>
<dbReference type="KEGG" id="pgv:SL003B_0668"/>
<sequence>MAAPVQIILNQDSFEEVRDKGGGGPKKDFFAHEDRDFVRHKAAISGQLASVADSLSRRSTGNIGILKLVLRRSAWAKSHRPVRALFKPELTPVVGGGDLGEIFVEARPTALRRIQAAVESAETTTQVKRDPNSGKLVPHPSGARSETGAIERIELYGPSDRRRFSVEEAVDWLANPMTGSAYHVELFDVPPPRAQWDAVDQDRQLLYRTFVEGLQSLGQGLVAERLTTPRRDRAQISLRIEKSPSPPALFLQRSADRRSGREVAPFDPNIDRHKRLLTFLDNHPLVRRIELPPIITRTIIDEHLSARSSTASGRIRPTTVTLPEPVTARAYPKMAVIDGGVSGGLDAWVVDRWDTLADEDKSLAHGTFIAGLAVGGNALNGGAICPEPDGVALVDIAIFPDENKPVFQNYYPSGVGDFFDEIGNAVTDASTRHATRIYNLSLNVQHQAEPDQYGYLAARLDAIAEQNDAIFFISAGNTAPQDTRPEWPADETHALVALASARNDGLLMPAESIRSVSVAALNPPGLATCIPHAPARYSRRGPGLRAGVKPDLAHIGGTGSPQSPLGHGLFSLLPDGAVGDGCGTSYAAPLVAKTAAMLDHSIEGDVSRETIIGLLMHHARIPEPLTSKALSGIARDLAGFGMPPSANEILEGSDHAITLVFAHRLRRDQQVSFQFSWPPSLVTPEGKCRGQARLTLVSSPPLDTSFGAEFVRVNIEAALQQEDFDKTGKPGWRGRLEAAYLPGRANGPAVEAERIEHGFKWSPTKMFTKNMRGVGKSSNWRMFVSYLTRAGETIPDEGVPFTAILTISDPAGSAAVFNEMRAQLARTGVRIEDIRTAARVSTRV</sequence>
<organism evidence="3 4">
    <name type="scientific">Polymorphum gilvum (strain LMG 25793 / CGMCC 1.9160 / SL003B-26A1)</name>
    <dbReference type="NCBI Taxonomy" id="991905"/>
    <lineage>
        <taxon>Bacteria</taxon>
        <taxon>Pseudomonadati</taxon>
        <taxon>Pseudomonadota</taxon>
        <taxon>Alphaproteobacteria</taxon>
        <taxon>Rhodobacterales</taxon>
        <taxon>Paracoccaceae</taxon>
        <taxon>Polymorphum</taxon>
    </lineage>
</organism>
<dbReference type="STRING" id="991905.SL003B_0668"/>
<dbReference type="PATRIC" id="fig|991905.3.peg.677"/>
<dbReference type="InterPro" id="IPR034074">
    <property type="entry name" value="Y4bN_pept_dom"/>
</dbReference>
<dbReference type="InterPro" id="IPR000209">
    <property type="entry name" value="Peptidase_S8/S53_dom"/>
</dbReference>
<evidence type="ECO:0000313" key="4">
    <source>
        <dbReference type="Proteomes" id="UP000008130"/>
    </source>
</evidence>
<evidence type="ECO:0000313" key="3">
    <source>
        <dbReference type="EMBL" id="ADZ69100.1"/>
    </source>
</evidence>
<protein>
    <recommendedName>
        <fullName evidence="2">Peptidase S8/S53 domain-containing protein</fullName>
    </recommendedName>
</protein>
<dbReference type="EMBL" id="CP002568">
    <property type="protein sequence ID" value="ADZ69100.1"/>
    <property type="molecule type" value="Genomic_DNA"/>
</dbReference>
<dbReference type="Pfam" id="PF00082">
    <property type="entry name" value="Peptidase_S8"/>
    <property type="match status" value="1"/>
</dbReference>
<dbReference type="RefSeq" id="WP_013651425.1">
    <property type="nucleotide sequence ID" value="NC_015259.1"/>
</dbReference>
<feature type="region of interest" description="Disordered" evidence="1">
    <location>
        <begin position="123"/>
        <end position="144"/>
    </location>
</feature>
<proteinExistence type="predicted"/>
<dbReference type="CDD" id="cd04847">
    <property type="entry name" value="Peptidases_S8_Subtilisin_like_2"/>
    <property type="match status" value="1"/>
</dbReference>
<dbReference type="GO" id="GO:0006508">
    <property type="term" value="P:proteolysis"/>
    <property type="evidence" value="ECO:0007669"/>
    <property type="project" value="InterPro"/>
</dbReference>
<dbReference type="AlphaFoldDB" id="F2IUP6"/>
<dbReference type="Gene3D" id="3.40.50.200">
    <property type="entry name" value="Peptidase S8/S53 domain"/>
    <property type="match status" value="1"/>
</dbReference>
<dbReference type="SUPFAM" id="SSF52743">
    <property type="entry name" value="Subtilisin-like"/>
    <property type="match status" value="1"/>
</dbReference>
<dbReference type="GO" id="GO:0004252">
    <property type="term" value="F:serine-type endopeptidase activity"/>
    <property type="evidence" value="ECO:0007669"/>
    <property type="project" value="InterPro"/>
</dbReference>
<gene>
    <name evidence="3" type="ordered locus">SL003B_0668</name>
</gene>
<keyword evidence="4" id="KW-1185">Reference proteome</keyword>
<feature type="domain" description="Peptidase S8/S53" evidence="2">
    <location>
        <begin position="355"/>
        <end position="626"/>
    </location>
</feature>
<dbReference type="eggNOG" id="COG1404">
    <property type="taxonomic scope" value="Bacteria"/>
</dbReference>
<dbReference type="OrthoDB" id="9768989at2"/>
<dbReference type="InterPro" id="IPR036852">
    <property type="entry name" value="Peptidase_S8/S53_dom_sf"/>
</dbReference>
<evidence type="ECO:0000259" key="2">
    <source>
        <dbReference type="Pfam" id="PF00082"/>
    </source>
</evidence>
<accession>F2IUP6</accession>
<reference evidence="3 4" key="1">
    <citation type="journal article" date="2011" name="J. Bacteriol.">
        <title>Complete genome sequence of Polymorphum gilvum SL003B-26A1T, a crude oil-degrading bacterium from oil-polluted saline soil.</title>
        <authorList>
            <person name="Li S.G."/>
            <person name="Tang Y.Q."/>
            <person name="Nie Y."/>
            <person name="Cai M."/>
            <person name="Wu X.L."/>
        </authorList>
    </citation>
    <scope>NUCLEOTIDE SEQUENCE [LARGE SCALE GENOMIC DNA]</scope>
    <source>
        <strain evidence="4">LMG 25793 / CGMCC 1.9160 / SL003B-26A1</strain>
    </source>
</reference>
<dbReference type="HOGENOM" id="CLU_018676_0_0_5"/>
<dbReference type="Proteomes" id="UP000008130">
    <property type="component" value="Chromosome"/>
</dbReference>
<evidence type="ECO:0000256" key="1">
    <source>
        <dbReference type="SAM" id="MobiDB-lite"/>
    </source>
</evidence>